<evidence type="ECO:0000313" key="1">
    <source>
        <dbReference type="EMBL" id="KAG0413450.1"/>
    </source>
</evidence>
<reference evidence="1 2" key="1">
    <citation type="journal article" date="2020" name="Cell">
        <title>Large-Scale Comparative Analyses of Tick Genomes Elucidate Their Genetic Diversity and Vector Capacities.</title>
        <authorList>
            <consortium name="Tick Genome and Microbiome Consortium (TIGMIC)"/>
            <person name="Jia N."/>
            <person name="Wang J."/>
            <person name="Shi W."/>
            <person name="Du L."/>
            <person name="Sun Y."/>
            <person name="Zhan W."/>
            <person name="Jiang J.F."/>
            <person name="Wang Q."/>
            <person name="Zhang B."/>
            <person name="Ji P."/>
            <person name="Bell-Sakyi L."/>
            <person name="Cui X.M."/>
            <person name="Yuan T.T."/>
            <person name="Jiang B.G."/>
            <person name="Yang W.F."/>
            <person name="Lam T.T."/>
            <person name="Chang Q.C."/>
            <person name="Ding S.J."/>
            <person name="Wang X.J."/>
            <person name="Zhu J.G."/>
            <person name="Ruan X.D."/>
            <person name="Zhao L."/>
            <person name="Wei J.T."/>
            <person name="Ye R.Z."/>
            <person name="Que T.C."/>
            <person name="Du C.H."/>
            <person name="Zhou Y.H."/>
            <person name="Cheng J.X."/>
            <person name="Dai P.F."/>
            <person name="Guo W.B."/>
            <person name="Han X.H."/>
            <person name="Huang E.J."/>
            <person name="Li L.F."/>
            <person name="Wei W."/>
            <person name="Gao Y.C."/>
            <person name="Liu J.Z."/>
            <person name="Shao H.Z."/>
            <person name="Wang X."/>
            <person name="Wang C.C."/>
            <person name="Yang T.C."/>
            <person name="Huo Q.B."/>
            <person name="Li W."/>
            <person name="Chen H.Y."/>
            <person name="Chen S.E."/>
            <person name="Zhou L.G."/>
            <person name="Ni X.B."/>
            <person name="Tian J.H."/>
            <person name="Sheng Y."/>
            <person name="Liu T."/>
            <person name="Pan Y.S."/>
            <person name="Xia L.Y."/>
            <person name="Li J."/>
            <person name="Zhao F."/>
            <person name="Cao W.C."/>
        </authorList>
    </citation>
    <scope>NUCLEOTIDE SEQUENCE [LARGE SCALE GENOMIC DNA]</scope>
    <source>
        <strain evidence="1">Iper-2018</strain>
    </source>
</reference>
<dbReference type="EMBL" id="JABSTQ010011258">
    <property type="protein sequence ID" value="KAG0413450.1"/>
    <property type="molecule type" value="Genomic_DNA"/>
</dbReference>
<organism evidence="1 2">
    <name type="scientific">Ixodes persulcatus</name>
    <name type="common">Taiga tick</name>
    <dbReference type="NCBI Taxonomy" id="34615"/>
    <lineage>
        <taxon>Eukaryota</taxon>
        <taxon>Metazoa</taxon>
        <taxon>Ecdysozoa</taxon>
        <taxon>Arthropoda</taxon>
        <taxon>Chelicerata</taxon>
        <taxon>Arachnida</taxon>
        <taxon>Acari</taxon>
        <taxon>Parasitiformes</taxon>
        <taxon>Ixodida</taxon>
        <taxon>Ixodoidea</taxon>
        <taxon>Ixodidae</taxon>
        <taxon>Ixodinae</taxon>
        <taxon>Ixodes</taxon>
    </lineage>
</organism>
<protein>
    <submittedName>
        <fullName evidence="1">Uncharacterized protein</fullName>
    </submittedName>
</protein>
<evidence type="ECO:0000313" key="2">
    <source>
        <dbReference type="Proteomes" id="UP000805193"/>
    </source>
</evidence>
<keyword evidence="2" id="KW-1185">Reference proteome</keyword>
<accession>A0AC60P277</accession>
<sequence>MGSDHYLIWIEIHTTGRARRTKQTQAIDWDAFRQAVKEFEDDLPVVRRLSRAANTATRLHKIYAEDPVPDKHLSNLWESREDLHQAYLRNGKLHSDLIRVRGKTAKHYARRLSRSRWFEHCASFDERTGLKKLWYTHRELWGKTTTPNIARNIQLAANLTAEQLEEEAENYFFPQLGLNTSGNVHAPKEAGNSGPDAPFSMRELFLALESVNERSTPGKDGITWRMLRNLDKPEKKKLLAQLNHVWETGVIPGEWKHSVFYLIPKPGKKADRIQNLRPISLTTVDTM</sequence>
<dbReference type="Proteomes" id="UP000805193">
    <property type="component" value="Unassembled WGS sequence"/>
</dbReference>
<gene>
    <name evidence="1" type="ORF">HPB47_009397</name>
</gene>
<proteinExistence type="predicted"/>
<comment type="caution">
    <text evidence="1">The sequence shown here is derived from an EMBL/GenBank/DDBJ whole genome shotgun (WGS) entry which is preliminary data.</text>
</comment>
<name>A0AC60P277_IXOPE</name>